<evidence type="ECO:0000256" key="2">
    <source>
        <dbReference type="ARBA" id="ARBA00022692"/>
    </source>
</evidence>
<evidence type="ECO:0000256" key="6">
    <source>
        <dbReference type="SAM" id="MobiDB-lite"/>
    </source>
</evidence>
<evidence type="ECO:0000259" key="8">
    <source>
        <dbReference type="Pfam" id="PF20684"/>
    </source>
</evidence>
<evidence type="ECO:0000256" key="4">
    <source>
        <dbReference type="ARBA" id="ARBA00023136"/>
    </source>
</evidence>
<dbReference type="Proteomes" id="UP000308671">
    <property type="component" value="Unassembled WGS sequence"/>
</dbReference>
<dbReference type="InterPro" id="IPR049326">
    <property type="entry name" value="Rhodopsin_dom_fungi"/>
</dbReference>
<keyword evidence="4 7" id="KW-0472">Membrane</keyword>
<feature type="compositionally biased region" description="Low complexity" evidence="6">
    <location>
        <begin position="296"/>
        <end position="307"/>
    </location>
</feature>
<organism evidence="9 10">
    <name type="scientific">Botrytis galanthina</name>
    <dbReference type="NCBI Taxonomy" id="278940"/>
    <lineage>
        <taxon>Eukaryota</taxon>
        <taxon>Fungi</taxon>
        <taxon>Dikarya</taxon>
        <taxon>Ascomycota</taxon>
        <taxon>Pezizomycotina</taxon>
        <taxon>Leotiomycetes</taxon>
        <taxon>Helotiales</taxon>
        <taxon>Sclerotiniaceae</taxon>
        <taxon>Botrytis</taxon>
    </lineage>
</organism>
<reference evidence="9 10" key="1">
    <citation type="submission" date="2017-12" db="EMBL/GenBank/DDBJ databases">
        <title>Comparative genomics of Botrytis spp.</title>
        <authorList>
            <person name="Valero-Jimenez C.A."/>
            <person name="Tapia P."/>
            <person name="Veloso J."/>
            <person name="Silva-Moreno E."/>
            <person name="Staats M."/>
            <person name="Valdes J.H."/>
            <person name="Van Kan J.A.L."/>
        </authorList>
    </citation>
    <scope>NUCLEOTIDE SEQUENCE [LARGE SCALE GENOMIC DNA]</scope>
    <source>
        <strain evidence="9 10">MUCL435</strain>
    </source>
</reference>
<feature type="transmembrane region" description="Helical" evidence="7">
    <location>
        <begin position="248"/>
        <end position="269"/>
    </location>
</feature>
<feature type="transmembrane region" description="Helical" evidence="7">
    <location>
        <begin position="20"/>
        <end position="38"/>
    </location>
</feature>
<evidence type="ECO:0000256" key="1">
    <source>
        <dbReference type="ARBA" id="ARBA00004141"/>
    </source>
</evidence>
<feature type="domain" description="Rhodopsin" evidence="8">
    <location>
        <begin position="36"/>
        <end position="274"/>
    </location>
</feature>
<evidence type="ECO:0000256" key="5">
    <source>
        <dbReference type="ARBA" id="ARBA00038359"/>
    </source>
</evidence>
<evidence type="ECO:0000313" key="10">
    <source>
        <dbReference type="Proteomes" id="UP000308671"/>
    </source>
</evidence>
<dbReference type="OrthoDB" id="10017208at2759"/>
<keyword evidence="2 7" id="KW-0812">Transmembrane</keyword>
<feature type="compositionally biased region" description="Basic and acidic residues" evidence="6">
    <location>
        <begin position="340"/>
        <end position="350"/>
    </location>
</feature>
<evidence type="ECO:0000313" key="9">
    <source>
        <dbReference type="EMBL" id="THV44194.1"/>
    </source>
</evidence>
<evidence type="ECO:0000256" key="3">
    <source>
        <dbReference type="ARBA" id="ARBA00022989"/>
    </source>
</evidence>
<keyword evidence="10" id="KW-1185">Reference proteome</keyword>
<comment type="caution">
    <text evidence="9">The sequence shown here is derived from an EMBL/GenBank/DDBJ whole genome shotgun (WGS) entry which is preliminary data.</text>
</comment>
<keyword evidence="3 7" id="KW-1133">Transmembrane helix</keyword>
<accession>A0A4S8QU29</accession>
<evidence type="ECO:0000256" key="7">
    <source>
        <dbReference type="SAM" id="Phobius"/>
    </source>
</evidence>
<feature type="region of interest" description="Disordered" evidence="6">
    <location>
        <begin position="294"/>
        <end position="350"/>
    </location>
</feature>
<proteinExistence type="inferred from homology"/>
<dbReference type="Pfam" id="PF20684">
    <property type="entry name" value="Fung_rhodopsin"/>
    <property type="match status" value="1"/>
</dbReference>
<feature type="transmembrane region" description="Helical" evidence="7">
    <location>
        <begin position="179"/>
        <end position="200"/>
    </location>
</feature>
<gene>
    <name evidence="9" type="ORF">BGAL_0705g00030</name>
</gene>
<dbReference type="PANTHER" id="PTHR33048:SF47">
    <property type="entry name" value="INTEGRAL MEMBRANE PROTEIN-RELATED"/>
    <property type="match status" value="1"/>
</dbReference>
<dbReference type="GO" id="GO:0016020">
    <property type="term" value="C:membrane"/>
    <property type="evidence" value="ECO:0007669"/>
    <property type="project" value="UniProtKB-SubCell"/>
</dbReference>
<name>A0A4S8QU29_9HELO</name>
<feature type="transmembrane region" description="Helical" evidence="7">
    <location>
        <begin position="132"/>
        <end position="159"/>
    </location>
</feature>
<dbReference type="InterPro" id="IPR052337">
    <property type="entry name" value="SAT4-like"/>
</dbReference>
<comment type="similarity">
    <text evidence="5">Belongs to the SAT4 family.</text>
</comment>
<feature type="transmembrane region" description="Helical" evidence="7">
    <location>
        <begin position="101"/>
        <end position="120"/>
    </location>
</feature>
<dbReference type="EMBL" id="PQXL01000700">
    <property type="protein sequence ID" value="THV44194.1"/>
    <property type="molecule type" value="Genomic_DNA"/>
</dbReference>
<dbReference type="AlphaFoldDB" id="A0A4S8QU29"/>
<dbReference type="PANTHER" id="PTHR33048">
    <property type="entry name" value="PTH11-LIKE INTEGRAL MEMBRANE PROTEIN (AFU_ORTHOLOGUE AFUA_5G11245)"/>
    <property type="match status" value="1"/>
</dbReference>
<sequence>MVELEKRVIAVANNGQRTLVIVPAILLFMSTVVVILRFQSRRLNRSKAFIDDWLCVLALILAYGGYIANLVMVLAGGSATPMKHLTHSQLIIWFKGLVSNYVFWVSATAATQLSILFFYIRIFGVKRWFRNILYVAIAIISGWWISAFVSEVTACIPLAAAWTPGLKGTCINDEEMCTAVGMMHVVFDFLILLLPIPIIWRLQMPTWSRVIVSLVLSVGVFASVCSILRMACLINLSDNPQDKTGSWLYMIYQVIEAPIGIFAICVPNLSPVLKQISASTFGTSIKSLFDSKSRLTGSNNTSGSGKNSKFKEIRNPSGFSSNGKGSFRAESDEVPLQDIDSVHRDRSLEQ</sequence>
<protein>
    <recommendedName>
        <fullName evidence="8">Rhodopsin domain-containing protein</fullName>
    </recommendedName>
</protein>
<feature type="transmembrane region" description="Helical" evidence="7">
    <location>
        <begin position="212"/>
        <end position="236"/>
    </location>
</feature>
<feature type="transmembrane region" description="Helical" evidence="7">
    <location>
        <begin position="50"/>
        <end position="75"/>
    </location>
</feature>
<comment type="subcellular location">
    <subcellularLocation>
        <location evidence="1">Membrane</location>
        <topology evidence="1">Multi-pass membrane protein</topology>
    </subcellularLocation>
</comment>